<dbReference type="GO" id="GO:0031295">
    <property type="term" value="P:T cell costimulation"/>
    <property type="evidence" value="ECO:0007669"/>
    <property type="project" value="TreeGrafter"/>
</dbReference>
<dbReference type="AlphaFoldDB" id="A0A3Q3A386"/>
<comment type="subcellular location">
    <subcellularLocation>
        <location evidence="1">Cell membrane</location>
        <topology evidence="1">Single-pass type I membrane protein</topology>
    </subcellularLocation>
</comment>
<evidence type="ECO:0000256" key="2">
    <source>
        <dbReference type="ARBA" id="ARBA00022475"/>
    </source>
</evidence>
<evidence type="ECO:0000259" key="12">
    <source>
        <dbReference type="PROSITE" id="PS50835"/>
    </source>
</evidence>
<evidence type="ECO:0000313" key="13">
    <source>
        <dbReference type="Ensembl" id="ENSKMAP00000010265.1"/>
    </source>
</evidence>
<dbReference type="InterPro" id="IPR013783">
    <property type="entry name" value="Ig-like_fold"/>
</dbReference>
<dbReference type="SUPFAM" id="SSF48726">
    <property type="entry name" value="Immunoglobulin"/>
    <property type="match status" value="1"/>
</dbReference>
<dbReference type="PROSITE" id="PS50835">
    <property type="entry name" value="IG_LIKE"/>
    <property type="match status" value="1"/>
</dbReference>
<keyword evidence="7" id="KW-1015">Disulfide bond</keyword>
<evidence type="ECO:0000256" key="3">
    <source>
        <dbReference type="ARBA" id="ARBA00022692"/>
    </source>
</evidence>
<keyword evidence="4" id="KW-0732">Signal</keyword>
<dbReference type="PANTHER" id="PTHR25466">
    <property type="entry name" value="T-LYMPHOCYTE ACTIVATION ANTIGEN"/>
    <property type="match status" value="1"/>
</dbReference>
<dbReference type="InterPro" id="IPR036179">
    <property type="entry name" value="Ig-like_dom_sf"/>
</dbReference>
<organism evidence="13 14">
    <name type="scientific">Kryptolebias marmoratus</name>
    <name type="common">Mangrove killifish</name>
    <name type="synonym">Rivulus marmoratus</name>
    <dbReference type="NCBI Taxonomy" id="37003"/>
    <lineage>
        <taxon>Eukaryota</taxon>
        <taxon>Metazoa</taxon>
        <taxon>Chordata</taxon>
        <taxon>Craniata</taxon>
        <taxon>Vertebrata</taxon>
        <taxon>Euteleostomi</taxon>
        <taxon>Actinopterygii</taxon>
        <taxon>Neopterygii</taxon>
        <taxon>Teleostei</taxon>
        <taxon>Neoteleostei</taxon>
        <taxon>Acanthomorphata</taxon>
        <taxon>Ovalentaria</taxon>
        <taxon>Atherinomorphae</taxon>
        <taxon>Cyprinodontiformes</taxon>
        <taxon>Rivulidae</taxon>
        <taxon>Kryptolebias</taxon>
    </lineage>
</organism>
<dbReference type="GO" id="GO:0042102">
    <property type="term" value="P:positive regulation of T cell proliferation"/>
    <property type="evidence" value="ECO:0007669"/>
    <property type="project" value="TreeGrafter"/>
</dbReference>
<dbReference type="InterPro" id="IPR007110">
    <property type="entry name" value="Ig-like_dom"/>
</dbReference>
<name>A0A3Q3A386_KRYMA</name>
<dbReference type="InterPro" id="IPR051713">
    <property type="entry name" value="T-cell_Activation_Regulation"/>
</dbReference>
<dbReference type="Proteomes" id="UP000264800">
    <property type="component" value="Unplaced"/>
</dbReference>
<evidence type="ECO:0000256" key="6">
    <source>
        <dbReference type="ARBA" id="ARBA00023136"/>
    </source>
</evidence>
<dbReference type="SMART" id="SM00409">
    <property type="entry name" value="IG"/>
    <property type="match status" value="1"/>
</dbReference>
<evidence type="ECO:0000256" key="1">
    <source>
        <dbReference type="ARBA" id="ARBA00004251"/>
    </source>
</evidence>
<dbReference type="OMA" id="YICTISR"/>
<keyword evidence="3 11" id="KW-0812">Transmembrane</keyword>
<dbReference type="SMART" id="SM00406">
    <property type="entry name" value="IGv"/>
    <property type="match status" value="1"/>
</dbReference>
<dbReference type="GO" id="GO:0006955">
    <property type="term" value="P:immune response"/>
    <property type="evidence" value="ECO:0007669"/>
    <property type="project" value="TreeGrafter"/>
</dbReference>
<proteinExistence type="predicted"/>
<evidence type="ECO:0000256" key="4">
    <source>
        <dbReference type="ARBA" id="ARBA00022729"/>
    </source>
</evidence>
<evidence type="ECO:0000256" key="9">
    <source>
        <dbReference type="ARBA" id="ARBA00023180"/>
    </source>
</evidence>
<dbReference type="Ensembl" id="ENSKMAT00000010427.1">
    <property type="protein sequence ID" value="ENSKMAP00000010265.1"/>
    <property type="gene ID" value="ENSKMAG00000007713.1"/>
</dbReference>
<evidence type="ECO:0000313" key="14">
    <source>
        <dbReference type="Proteomes" id="UP000264800"/>
    </source>
</evidence>
<evidence type="ECO:0000256" key="7">
    <source>
        <dbReference type="ARBA" id="ARBA00023157"/>
    </source>
</evidence>
<protein>
    <recommendedName>
        <fullName evidence="12">Ig-like domain-containing protein</fullName>
    </recommendedName>
</protein>
<feature type="domain" description="Ig-like" evidence="12">
    <location>
        <begin position="1"/>
        <end position="116"/>
    </location>
</feature>
<dbReference type="InterPro" id="IPR013106">
    <property type="entry name" value="Ig_V-set"/>
</dbReference>
<dbReference type="GO" id="GO:0009897">
    <property type="term" value="C:external side of plasma membrane"/>
    <property type="evidence" value="ECO:0007669"/>
    <property type="project" value="TreeGrafter"/>
</dbReference>
<dbReference type="Gene3D" id="2.60.40.10">
    <property type="entry name" value="Immunoglobulins"/>
    <property type="match status" value="1"/>
</dbReference>
<dbReference type="GO" id="GO:0042130">
    <property type="term" value="P:negative regulation of T cell proliferation"/>
    <property type="evidence" value="ECO:0007669"/>
    <property type="project" value="TreeGrafter"/>
</dbReference>
<evidence type="ECO:0000256" key="5">
    <source>
        <dbReference type="ARBA" id="ARBA00022989"/>
    </source>
</evidence>
<reference evidence="13" key="2">
    <citation type="submission" date="2025-09" db="UniProtKB">
        <authorList>
            <consortium name="Ensembl"/>
        </authorList>
    </citation>
    <scope>IDENTIFICATION</scope>
</reference>
<evidence type="ECO:0000256" key="11">
    <source>
        <dbReference type="SAM" id="Phobius"/>
    </source>
</evidence>
<evidence type="ECO:0000256" key="8">
    <source>
        <dbReference type="ARBA" id="ARBA00023170"/>
    </source>
</evidence>
<keyword evidence="2" id="KW-1003">Cell membrane</keyword>
<dbReference type="GO" id="GO:0071222">
    <property type="term" value="P:cellular response to lipopolysaccharide"/>
    <property type="evidence" value="ECO:0007669"/>
    <property type="project" value="TreeGrafter"/>
</dbReference>
<dbReference type="Pfam" id="PF07686">
    <property type="entry name" value="V-set"/>
    <property type="match status" value="1"/>
</dbReference>
<keyword evidence="9" id="KW-0325">Glycoprotein</keyword>
<sequence length="256" mass="28687">MLSFIVLLDQQEEVEVKEGAESVILPCRTTPDLPEDATVEWTRSEPKVIFVHVFPNTNNPNKQSDLYISRTEMDKDLLRTGDLSLTLKYPTDRDSGSYICTVYRHQDILRDKVVLTHVKGQSVNTGQRSGEHFTIKFTEALIGKAENEIRSGVVVADSHPHLLLPDNRSQKVFVSKAGGEMFSLKKCSAFNISCRWRGVVEKALSPELRGSTVLCFSTEGFPAWATALLVLLFVVLPVSGGVLFYFRHYFMSGESL</sequence>
<keyword evidence="10" id="KW-0393">Immunoglobulin domain</keyword>
<feature type="transmembrane region" description="Helical" evidence="11">
    <location>
        <begin position="221"/>
        <end position="246"/>
    </location>
</feature>
<keyword evidence="5 11" id="KW-1133">Transmembrane helix</keyword>
<dbReference type="GeneTree" id="ENSGT00970000193445"/>
<reference evidence="13" key="1">
    <citation type="submission" date="2025-08" db="UniProtKB">
        <authorList>
            <consortium name="Ensembl"/>
        </authorList>
    </citation>
    <scope>IDENTIFICATION</scope>
</reference>
<evidence type="ECO:0000256" key="10">
    <source>
        <dbReference type="ARBA" id="ARBA00023319"/>
    </source>
</evidence>
<keyword evidence="6 11" id="KW-0472">Membrane</keyword>
<dbReference type="PANTHER" id="PTHR25466:SF14">
    <property type="entry name" value="BUTYROPHILIN SUBFAMILY 2 MEMBER A2-LIKE-RELATED"/>
    <property type="match status" value="1"/>
</dbReference>
<dbReference type="GO" id="GO:0007166">
    <property type="term" value="P:cell surface receptor signaling pathway"/>
    <property type="evidence" value="ECO:0007669"/>
    <property type="project" value="TreeGrafter"/>
</dbReference>
<keyword evidence="8" id="KW-0675">Receptor</keyword>
<dbReference type="InterPro" id="IPR003599">
    <property type="entry name" value="Ig_sub"/>
</dbReference>
<accession>A0A3Q3A386</accession>
<keyword evidence="14" id="KW-1185">Reference proteome</keyword>